<dbReference type="AlphaFoldDB" id="A0A143HCQ7"/>
<reference evidence="2" key="2">
    <citation type="submission" date="2016-03" db="EMBL/GenBank/DDBJ databases">
        <authorList>
            <person name="Ploux O."/>
        </authorList>
    </citation>
    <scope>NUCLEOTIDE SEQUENCE [LARGE SCALE GENOMIC DNA]</scope>
    <source>
        <strain evidence="2">PP9</strain>
    </source>
</reference>
<dbReference type="STRING" id="241244.ATY39_07120"/>
<dbReference type="Proteomes" id="UP000076021">
    <property type="component" value="Chromosome"/>
</dbReference>
<dbReference type="KEGG" id="rst:ATY39_07120"/>
<reference evidence="1 2" key="1">
    <citation type="journal article" date="2016" name="Genome Announc.">
        <title>Whole-Genome Sequence of Rummeliibacillus stabekisii Strain PP9 Isolated from Antarctic Soil.</title>
        <authorList>
            <person name="da Mota F.F."/>
            <person name="Vollu R.E."/>
            <person name="Jurelevicius D."/>
            <person name="Seldin L."/>
        </authorList>
    </citation>
    <scope>NUCLEOTIDE SEQUENCE [LARGE SCALE GENOMIC DNA]</scope>
    <source>
        <strain evidence="1 2">PP9</strain>
    </source>
</reference>
<dbReference type="PROSITE" id="PS51257">
    <property type="entry name" value="PROKAR_LIPOPROTEIN"/>
    <property type="match status" value="1"/>
</dbReference>
<dbReference type="EMBL" id="CP014806">
    <property type="protein sequence ID" value="AMW99255.1"/>
    <property type="molecule type" value="Genomic_DNA"/>
</dbReference>
<dbReference type="Pfam" id="PF16167">
    <property type="entry name" value="DUF4871"/>
    <property type="match status" value="1"/>
</dbReference>
<evidence type="ECO:0000313" key="2">
    <source>
        <dbReference type="Proteomes" id="UP000076021"/>
    </source>
</evidence>
<organism evidence="1 2">
    <name type="scientific">Rummeliibacillus stabekisii</name>
    <dbReference type="NCBI Taxonomy" id="241244"/>
    <lineage>
        <taxon>Bacteria</taxon>
        <taxon>Bacillati</taxon>
        <taxon>Bacillota</taxon>
        <taxon>Bacilli</taxon>
        <taxon>Bacillales</taxon>
        <taxon>Caryophanaceae</taxon>
        <taxon>Rummeliibacillus</taxon>
    </lineage>
</organism>
<accession>A0A143HCQ7</accession>
<name>A0A143HCQ7_9BACL</name>
<evidence type="ECO:0000313" key="1">
    <source>
        <dbReference type="EMBL" id="AMW99255.1"/>
    </source>
</evidence>
<protein>
    <recommendedName>
        <fullName evidence="3">DUF4871 domain-containing protein</fullName>
    </recommendedName>
</protein>
<keyword evidence="2" id="KW-1185">Reference proteome</keyword>
<sequence>MRRIFTIKKVSTFVALFLLIIALFGCSNKNETSQQWKESNIFESGNYKMIGIKGRVGFIYDKKNMPIVKGQQNKYMWHLWGEKNQQEKKFKVLGTHEGSKKDVIIVPETINNLQISPNNSADVSIPTSMEFKKSGMWKLDVLLDGKLFDTIYVKVNNK</sequence>
<dbReference type="Gene3D" id="2.60.40.3830">
    <property type="match status" value="1"/>
</dbReference>
<gene>
    <name evidence="1" type="ORF">ATY39_07120</name>
</gene>
<dbReference type="InterPro" id="IPR032366">
    <property type="entry name" value="DUF4871"/>
</dbReference>
<proteinExistence type="predicted"/>
<evidence type="ECO:0008006" key="3">
    <source>
        <dbReference type="Google" id="ProtNLM"/>
    </source>
</evidence>